<comment type="caution">
    <text evidence="9">The sequence shown here is derived from an EMBL/GenBank/DDBJ whole genome shotgun (WGS) entry which is preliminary data.</text>
</comment>
<keyword evidence="7" id="KW-0234">DNA repair</keyword>
<dbReference type="EMBL" id="DTLI01000158">
    <property type="protein sequence ID" value="HHS52536.1"/>
    <property type="molecule type" value="Genomic_DNA"/>
</dbReference>
<dbReference type="PANTHER" id="PTHR33693:SF1">
    <property type="entry name" value="TYPE-4 URACIL-DNA GLYCOSYLASE"/>
    <property type="match status" value="1"/>
</dbReference>
<evidence type="ECO:0000256" key="5">
    <source>
        <dbReference type="ARBA" id="ARBA00023004"/>
    </source>
</evidence>
<keyword evidence="5" id="KW-0408">Iron</keyword>
<evidence type="ECO:0000256" key="2">
    <source>
        <dbReference type="ARBA" id="ARBA00022723"/>
    </source>
</evidence>
<dbReference type="PANTHER" id="PTHR33693">
    <property type="entry name" value="TYPE-5 URACIL-DNA GLYCOSYLASE"/>
    <property type="match status" value="1"/>
</dbReference>
<accession>A0A7C6EC43</accession>
<reference evidence="9" key="1">
    <citation type="journal article" date="2020" name="mSystems">
        <title>Genome- and Community-Level Interaction Insights into Carbon Utilization and Element Cycling Functions of Hydrothermarchaeota in Hydrothermal Sediment.</title>
        <authorList>
            <person name="Zhou Z."/>
            <person name="Liu Y."/>
            <person name="Xu W."/>
            <person name="Pan J."/>
            <person name="Luo Z.H."/>
            <person name="Li M."/>
        </authorList>
    </citation>
    <scope>NUCLEOTIDE SEQUENCE [LARGE SCALE GENOMIC DNA]</scope>
    <source>
        <strain evidence="9">SpSt-876</strain>
    </source>
</reference>
<organism evidence="9">
    <name type="scientific">candidate division WOR-3 bacterium</name>
    <dbReference type="NCBI Taxonomy" id="2052148"/>
    <lineage>
        <taxon>Bacteria</taxon>
        <taxon>Bacteria division WOR-3</taxon>
    </lineage>
</organism>
<dbReference type="SMART" id="SM00986">
    <property type="entry name" value="UDG"/>
    <property type="match status" value="1"/>
</dbReference>
<dbReference type="InterPro" id="IPR005122">
    <property type="entry name" value="Uracil-DNA_glycosylase-like"/>
</dbReference>
<dbReference type="Pfam" id="PF03167">
    <property type="entry name" value="UDG"/>
    <property type="match status" value="1"/>
</dbReference>
<dbReference type="GO" id="GO:0006281">
    <property type="term" value="P:DNA repair"/>
    <property type="evidence" value="ECO:0007669"/>
    <property type="project" value="UniProtKB-KW"/>
</dbReference>
<sequence>MKSYRGLIQRIRRCQRCKDLPKDSHSVFAGKSDNRIMVIGQAPGKQELKYNKPFIGPAGRRLFQWLSQVDISEAEFRNATYFTQIMKCYPGAGNRGDLKPKPRQISNCISWLKEEIKMLRPKILIPVGKLAIEQLLGKVKLDAVVGKKFVKTVFGVKTIIIPLPHPSGASPWRFKPGSAQRIVKAVKILKSFYSP</sequence>
<evidence type="ECO:0000256" key="3">
    <source>
        <dbReference type="ARBA" id="ARBA00022763"/>
    </source>
</evidence>
<protein>
    <submittedName>
        <fullName evidence="9">Uracil-DNA glycosylase</fullName>
    </submittedName>
</protein>
<evidence type="ECO:0000256" key="4">
    <source>
        <dbReference type="ARBA" id="ARBA00022801"/>
    </source>
</evidence>
<dbReference type="GO" id="GO:0051539">
    <property type="term" value="F:4 iron, 4 sulfur cluster binding"/>
    <property type="evidence" value="ECO:0007669"/>
    <property type="project" value="UniProtKB-KW"/>
</dbReference>
<dbReference type="Gene3D" id="3.40.470.10">
    <property type="entry name" value="Uracil-DNA glycosylase-like domain"/>
    <property type="match status" value="1"/>
</dbReference>
<dbReference type="InterPro" id="IPR051536">
    <property type="entry name" value="UDG_Type-4/5"/>
</dbReference>
<evidence type="ECO:0000256" key="6">
    <source>
        <dbReference type="ARBA" id="ARBA00023014"/>
    </source>
</evidence>
<dbReference type="GO" id="GO:0046872">
    <property type="term" value="F:metal ion binding"/>
    <property type="evidence" value="ECO:0007669"/>
    <property type="project" value="UniProtKB-KW"/>
</dbReference>
<feature type="domain" description="Uracil-DNA glycosylase-like" evidence="8">
    <location>
        <begin position="27"/>
        <end position="187"/>
    </location>
</feature>
<dbReference type="AlphaFoldDB" id="A0A7C6EC43"/>
<dbReference type="GO" id="GO:0097506">
    <property type="term" value="F:deaminated base DNA N-glycosylase activity"/>
    <property type="evidence" value="ECO:0007669"/>
    <property type="project" value="UniProtKB-ARBA"/>
</dbReference>
<gene>
    <name evidence="9" type="ORF">ENW73_06695</name>
</gene>
<evidence type="ECO:0000259" key="8">
    <source>
        <dbReference type="SMART" id="SM00986"/>
    </source>
</evidence>
<name>A0A7C6EC43_UNCW3</name>
<keyword evidence="2" id="KW-0479">Metal-binding</keyword>
<dbReference type="InterPro" id="IPR036895">
    <property type="entry name" value="Uracil-DNA_glycosylase-like_sf"/>
</dbReference>
<evidence type="ECO:0000313" key="9">
    <source>
        <dbReference type="EMBL" id="HHS52536.1"/>
    </source>
</evidence>
<dbReference type="SUPFAM" id="SSF52141">
    <property type="entry name" value="Uracil-DNA glycosylase-like"/>
    <property type="match status" value="1"/>
</dbReference>
<evidence type="ECO:0000256" key="7">
    <source>
        <dbReference type="ARBA" id="ARBA00023204"/>
    </source>
</evidence>
<keyword evidence="1" id="KW-0004">4Fe-4S</keyword>
<keyword evidence="4" id="KW-0378">Hydrolase</keyword>
<keyword evidence="3" id="KW-0227">DNA damage</keyword>
<keyword evidence="6" id="KW-0411">Iron-sulfur</keyword>
<dbReference type="SMART" id="SM00987">
    <property type="entry name" value="UreE_C"/>
    <property type="match status" value="1"/>
</dbReference>
<evidence type="ECO:0000256" key="1">
    <source>
        <dbReference type="ARBA" id="ARBA00022485"/>
    </source>
</evidence>
<proteinExistence type="predicted"/>